<comment type="caution">
    <text evidence="14">The sequence shown here is derived from an EMBL/GenBank/DDBJ whole genome shotgun (WGS) entry which is preliminary data.</text>
</comment>
<dbReference type="RefSeq" id="WP_279523741.1">
    <property type="nucleotide sequence ID" value="NZ_JARVII010000004.1"/>
</dbReference>
<dbReference type="AlphaFoldDB" id="A0AAW6RE74"/>
<keyword evidence="8 11" id="KW-0798">TonB box</keyword>
<keyword evidence="3" id="KW-1134">Transmembrane beta strand</keyword>
<keyword evidence="5" id="KW-0812">Transmembrane</keyword>
<accession>A0AAW6RE74</accession>
<reference evidence="14 15" key="1">
    <citation type="submission" date="2023-04" db="EMBL/GenBank/DDBJ databases">
        <title>Ottowia paracancer sp. nov., isolated from human stomach.</title>
        <authorList>
            <person name="Song Y."/>
        </authorList>
    </citation>
    <scope>NUCLEOTIDE SEQUENCE [LARGE SCALE GENOMIC DNA]</scope>
    <source>
        <strain evidence="14 15">10c7w1</strain>
    </source>
</reference>
<dbReference type="PANTHER" id="PTHR32552">
    <property type="entry name" value="FERRICHROME IRON RECEPTOR-RELATED"/>
    <property type="match status" value="1"/>
</dbReference>
<dbReference type="Pfam" id="PF07715">
    <property type="entry name" value="Plug"/>
    <property type="match status" value="1"/>
</dbReference>
<dbReference type="GO" id="GO:0006826">
    <property type="term" value="P:iron ion transport"/>
    <property type="evidence" value="ECO:0007669"/>
    <property type="project" value="UniProtKB-KW"/>
</dbReference>
<proteinExistence type="inferred from homology"/>
<dbReference type="InterPro" id="IPR036942">
    <property type="entry name" value="Beta-barrel_TonB_sf"/>
</dbReference>
<comment type="subcellular location">
    <subcellularLocation>
        <location evidence="1">Cell outer membrane</location>
        <topology evidence="1">Multi-pass membrane protein</topology>
    </subcellularLocation>
</comment>
<keyword evidence="7" id="KW-0406">Ion transport</keyword>
<evidence type="ECO:0000256" key="11">
    <source>
        <dbReference type="RuleBase" id="RU003357"/>
    </source>
</evidence>
<organism evidence="14 15">
    <name type="scientific">Ottowia cancrivicina</name>
    <dbReference type="NCBI Taxonomy" id="3040346"/>
    <lineage>
        <taxon>Bacteria</taxon>
        <taxon>Pseudomonadati</taxon>
        <taxon>Pseudomonadota</taxon>
        <taxon>Betaproteobacteria</taxon>
        <taxon>Burkholderiales</taxon>
        <taxon>Comamonadaceae</taxon>
        <taxon>Ottowia</taxon>
    </lineage>
</organism>
<evidence type="ECO:0000313" key="14">
    <source>
        <dbReference type="EMBL" id="MDG9698713.1"/>
    </source>
</evidence>
<evidence type="ECO:0000259" key="13">
    <source>
        <dbReference type="Pfam" id="PF07715"/>
    </source>
</evidence>
<keyword evidence="2" id="KW-0813">Transport</keyword>
<keyword evidence="10" id="KW-0998">Cell outer membrane</keyword>
<dbReference type="SUPFAM" id="SSF56935">
    <property type="entry name" value="Porins"/>
    <property type="match status" value="1"/>
</dbReference>
<dbReference type="InterPro" id="IPR000531">
    <property type="entry name" value="Beta-barrel_TonB"/>
</dbReference>
<keyword evidence="15" id="KW-1185">Reference proteome</keyword>
<dbReference type="Pfam" id="PF00593">
    <property type="entry name" value="TonB_dep_Rec_b-barrel"/>
    <property type="match status" value="1"/>
</dbReference>
<evidence type="ECO:0000256" key="10">
    <source>
        <dbReference type="ARBA" id="ARBA00023237"/>
    </source>
</evidence>
<evidence type="ECO:0000256" key="8">
    <source>
        <dbReference type="ARBA" id="ARBA00023077"/>
    </source>
</evidence>
<dbReference type="PANTHER" id="PTHR32552:SF81">
    <property type="entry name" value="TONB-DEPENDENT OUTER MEMBRANE RECEPTOR"/>
    <property type="match status" value="1"/>
</dbReference>
<name>A0AAW6RE74_9BURK</name>
<evidence type="ECO:0000256" key="2">
    <source>
        <dbReference type="ARBA" id="ARBA00022448"/>
    </source>
</evidence>
<evidence type="ECO:0000259" key="12">
    <source>
        <dbReference type="Pfam" id="PF00593"/>
    </source>
</evidence>
<keyword evidence="9 11" id="KW-0472">Membrane</keyword>
<evidence type="ECO:0000256" key="6">
    <source>
        <dbReference type="ARBA" id="ARBA00023004"/>
    </source>
</evidence>
<dbReference type="Gene3D" id="2.40.170.20">
    <property type="entry name" value="TonB-dependent receptor, beta-barrel domain"/>
    <property type="match status" value="1"/>
</dbReference>
<evidence type="ECO:0000256" key="1">
    <source>
        <dbReference type="ARBA" id="ARBA00004571"/>
    </source>
</evidence>
<evidence type="ECO:0000256" key="4">
    <source>
        <dbReference type="ARBA" id="ARBA00022496"/>
    </source>
</evidence>
<evidence type="ECO:0000256" key="5">
    <source>
        <dbReference type="ARBA" id="ARBA00022692"/>
    </source>
</evidence>
<dbReference type="EMBL" id="JARVII010000004">
    <property type="protein sequence ID" value="MDG9698713.1"/>
    <property type="molecule type" value="Genomic_DNA"/>
</dbReference>
<dbReference type="GO" id="GO:0009279">
    <property type="term" value="C:cell outer membrane"/>
    <property type="evidence" value="ECO:0007669"/>
    <property type="project" value="UniProtKB-SubCell"/>
</dbReference>
<keyword evidence="14" id="KW-0675">Receptor</keyword>
<keyword evidence="4" id="KW-0410">Iron transport</keyword>
<dbReference type="InterPro" id="IPR039426">
    <property type="entry name" value="TonB-dep_rcpt-like"/>
</dbReference>
<feature type="domain" description="TonB-dependent receptor-like beta-barrel" evidence="12">
    <location>
        <begin position="272"/>
        <end position="651"/>
    </location>
</feature>
<evidence type="ECO:0000256" key="9">
    <source>
        <dbReference type="ARBA" id="ARBA00023136"/>
    </source>
</evidence>
<sequence>MNHGPDGALASGGHAASESALPEVVITSSKRAQPLARFNGAAAVASEQALRDAGAGGTLALDKALPGLYTGYGANVMFPIFTVRGMTSAQDFYNPALTVYVDGVPQLPVMAAQSLAGAARVELLKGPQGTLYGQSALGGVLNVSTRTPGDAPYFSLLTGLSSRGGHVAQAEAAGPLSPGLLYGSAMVSKRSAPGDVSSAALAQSRLGGARDGLGRFRLRLAPQGQPWEASAWAARECTSGPQDVYVPFADIRPRQAYADARVAAPWRFFHMRRCANSVAAQGQRDWGSPGNGWRLTATASSQRLHFERGFPIGPYHSSQPEQWQQNTQEVRLSTLGGEAGDGAGRTRPWDAVFGLFRQRAQQQRASQFTMATVPVSMPATRSGNDRQSLAAYGDVSWRLTPRLDAGAGVRLSRDESRTRFAGGAGASAFAGAARQAQNTWQARLAAGWQFSPQWRGYVNVAQGYKPAGYNLAPSNPLDTQGFRRERALSYEAGVRLSTPRVQASFAIYRIRTRDVQLYTSEIGQQVLRNVGHARSSGVEAQVQWALSPRWQLGAGGFVNRATYTAYYAEGCTACAGKRVPHTPRAGLNATLTGRFQAGRHVLRPQIAARYVGAHWFDDANTLRQGGYTLLDAALAWQPAPTVQVRAWVSNLTGKTVRNYGFTFGGLPLAQLAAGRAAGVSVEFMY</sequence>
<dbReference type="Proteomes" id="UP001237156">
    <property type="component" value="Unassembled WGS sequence"/>
</dbReference>
<dbReference type="InterPro" id="IPR012910">
    <property type="entry name" value="Plug_dom"/>
</dbReference>
<evidence type="ECO:0000256" key="7">
    <source>
        <dbReference type="ARBA" id="ARBA00023065"/>
    </source>
</evidence>
<gene>
    <name evidence="14" type="ORF">QB898_03090</name>
</gene>
<keyword evidence="6" id="KW-0408">Iron</keyword>
<evidence type="ECO:0000256" key="3">
    <source>
        <dbReference type="ARBA" id="ARBA00022452"/>
    </source>
</evidence>
<protein>
    <submittedName>
        <fullName evidence="14">TonB-dependent receptor</fullName>
    </submittedName>
</protein>
<comment type="similarity">
    <text evidence="11">Belongs to the TonB-dependent receptor family.</text>
</comment>
<evidence type="ECO:0000313" key="15">
    <source>
        <dbReference type="Proteomes" id="UP001237156"/>
    </source>
</evidence>
<feature type="domain" description="TonB-dependent receptor plug" evidence="13">
    <location>
        <begin position="40"/>
        <end position="140"/>
    </location>
</feature>